<dbReference type="PANTHER" id="PTHR30136">
    <property type="entry name" value="HELIX-TURN-HELIX TRANSCRIPTIONAL REGULATOR, ICLR FAMILY"/>
    <property type="match status" value="1"/>
</dbReference>
<dbReference type="SUPFAM" id="SSF46785">
    <property type="entry name" value="Winged helix' DNA-binding domain"/>
    <property type="match status" value="1"/>
</dbReference>
<dbReference type="PANTHER" id="PTHR30136:SF24">
    <property type="entry name" value="HTH-TYPE TRANSCRIPTIONAL REPRESSOR ALLR"/>
    <property type="match status" value="1"/>
</dbReference>
<gene>
    <name evidence="6" type="ORF">GCM10009733_030250</name>
</gene>
<feature type="domain" description="IclR-ED" evidence="5">
    <location>
        <begin position="74"/>
        <end position="235"/>
    </location>
</feature>
<dbReference type="InterPro" id="IPR005471">
    <property type="entry name" value="Tscrpt_reg_IclR_N"/>
</dbReference>
<evidence type="ECO:0000313" key="6">
    <source>
        <dbReference type="EMBL" id="GAA1631331.1"/>
    </source>
</evidence>
<dbReference type="InterPro" id="IPR014757">
    <property type="entry name" value="Tscrpt_reg_IclR_C"/>
</dbReference>
<proteinExistence type="predicted"/>
<dbReference type="PROSITE" id="PS51077">
    <property type="entry name" value="HTH_ICLR"/>
    <property type="match status" value="1"/>
</dbReference>
<accession>A0ABN2F7C3</accession>
<sequence length="235" mass="24732">MSTGDRAGEGGSQGSGSQTLDRGLRLLELLASEDRDMTVAELATSLGMHRQAVYRLLTTLRLHRLAAEGSSGRYRLGLGVIQLARQANPQLRRAVVPYLRTLAEELGATTQCVVAEGADAVVLAVVEPPDAIFHLSQRSGARHPLDQGASGLAIMLSRPAQAGDPPAVVEARELGYAVSRGTLTPGAVGVAVPLYDSDGHPLEASLGIVSMVDLEVERTAKRLLEAAAQITAREL</sequence>
<dbReference type="EMBL" id="BAAAMU010000018">
    <property type="protein sequence ID" value="GAA1631331.1"/>
    <property type="molecule type" value="Genomic_DNA"/>
</dbReference>
<evidence type="ECO:0000256" key="3">
    <source>
        <dbReference type="ARBA" id="ARBA00023163"/>
    </source>
</evidence>
<reference evidence="6 7" key="1">
    <citation type="journal article" date="2019" name="Int. J. Syst. Evol. Microbiol.">
        <title>The Global Catalogue of Microorganisms (GCM) 10K type strain sequencing project: providing services to taxonomists for standard genome sequencing and annotation.</title>
        <authorList>
            <consortium name="The Broad Institute Genomics Platform"/>
            <consortium name="The Broad Institute Genome Sequencing Center for Infectious Disease"/>
            <person name="Wu L."/>
            <person name="Ma J."/>
        </authorList>
    </citation>
    <scope>NUCLEOTIDE SEQUENCE [LARGE SCALE GENOMIC DNA]</scope>
    <source>
        <strain evidence="6 7">JCM 13929</strain>
    </source>
</reference>
<dbReference type="Gene3D" id="3.30.450.40">
    <property type="match status" value="2"/>
</dbReference>
<evidence type="ECO:0000313" key="7">
    <source>
        <dbReference type="Proteomes" id="UP001500064"/>
    </source>
</evidence>
<keyword evidence="1" id="KW-0805">Transcription regulation</keyword>
<feature type="domain" description="HTH iclR-type" evidence="4">
    <location>
        <begin position="17"/>
        <end position="78"/>
    </location>
</feature>
<evidence type="ECO:0000256" key="1">
    <source>
        <dbReference type="ARBA" id="ARBA00023015"/>
    </source>
</evidence>
<evidence type="ECO:0000259" key="5">
    <source>
        <dbReference type="PROSITE" id="PS51078"/>
    </source>
</evidence>
<dbReference type="SUPFAM" id="SSF55781">
    <property type="entry name" value="GAF domain-like"/>
    <property type="match status" value="1"/>
</dbReference>
<comment type="caution">
    <text evidence="6">The sequence shown here is derived from an EMBL/GenBank/DDBJ whole genome shotgun (WGS) entry which is preliminary data.</text>
</comment>
<dbReference type="InterPro" id="IPR036388">
    <property type="entry name" value="WH-like_DNA-bd_sf"/>
</dbReference>
<keyword evidence="3" id="KW-0804">Transcription</keyword>
<dbReference type="Proteomes" id="UP001500064">
    <property type="component" value="Unassembled WGS sequence"/>
</dbReference>
<organism evidence="6 7">
    <name type="scientific">Nonomuraea maheshkhaliensis</name>
    <dbReference type="NCBI Taxonomy" id="419590"/>
    <lineage>
        <taxon>Bacteria</taxon>
        <taxon>Bacillati</taxon>
        <taxon>Actinomycetota</taxon>
        <taxon>Actinomycetes</taxon>
        <taxon>Streptosporangiales</taxon>
        <taxon>Streptosporangiaceae</taxon>
        <taxon>Nonomuraea</taxon>
    </lineage>
</organism>
<keyword evidence="2" id="KW-0238">DNA-binding</keyword>
<dbReference type="InterPro" id="IPR029016">
    <property type="entry name" value="GAF-like_dom_sf"/>
</dbReference>
<keyword evidence="7" id="KW-1185">Reference proteome</keyword>
<evidence type="ECO:0000256" key="2">
    <source>
        <dbReference type="ARBA" id="ARBA00023125"/>
    </source>
</evidence>
<name>A0ABN2F7C3_9ACTN</name>
<dbReference type="PROSITE" id="PS51078">
    <property type="entry name" value="ICLR_ED"/>
    <property type="match status" value="1"/>
</dbReference>
<evidence type="ECO:0000259" key="4">
    <source>
        <dbReference type="PROSITE" id="PS51077"/>
    </source>
</evidence>
<dbReference type="InterPro" id="IPR036390">
    <property type="entry name" value="WH_DNA-bd_sf"/>
</dbReference>
<dbReference type="Gene3D" id="1.10.10.10">
    <property type="entry name" value="Winged helix-like DNA-binding domain superfamily/Winged helix DNA-binding domain"/>
    <property type="match status" value="1"/>
</dbReference>
<dbReference type="RefSeq" id="WP_346105138.1">
    <property type="nucleotide sequence ID" value="NZ_BAAAMU010000018.1"/>
</dbReference>
<dbReference type="SMART" id="SM00346">
    <property type="entry name" value="HTH_ICLR"/>
    <property type="match status" value="1"/>
</dbReference>
<dbReference type="InterPro" id="IPR050707">
    <property type="entry name" value="HTH_MetabolicPath_Reg"/>
</dbReference>
<protein>
    <submittedName>
        <fullName evidence="6">Helix-turn-helix domain-containing protein</fullName>
    </submittedName>
</protein>
<dbReference type="Pfam" id="PF09339">
    <property type="entry name" value="HTH_IclR"/>
    <property type="match status" value="1"/>
</dbReference>